<keyword evidence="6" id="KW-1185">Reference proteome</keyword>
<keyword evidence="1 3" id="KW-0732">Signal</keyword>
<evidence type="ECO:0000313" key="5">
    <source>
        <dbReference type="EMBL" id="SDX54122.1"/>
    </source>
</evidence>
<dbReference type="Pfam" id="PF05426">
    <property type="entry name" value="Alginate_lyase"/>
    <property type="match status" value="1"/>
</dbReference>
<dbReference type="Gene3D" id="1.50.10.100">
    <property type="entry name" value="Chondroitin AC/alginate lyase"/>
    <property type="match status" value="1"/>
</dbReference>
<dbReference type="OrthoDB" id="7210452at2"/>
<dbReference type="STRING" id="651662.SAMN04488069_10210"/>
<dbReference type="InterPro" id="IPR008397">
    <property type="entry name" value="Alginate_lyase_dom"/>
</dbReference>
<dbReference type="AlphaFoldDB" id="A0A1H3CIQ3"/>
<accession>A0A1H3CIQ3</accession>
<dbReference type="GO" id="GO:0042597">
    <property type="term" value="C:periplasmic space"/>
    <property type="evidence" value="ECO:0007669"/>
    <property type="project" value="InterPro"/>
</dbReference>
<proteinExistence type="predicted"/>
<dbReference type="EMBL" id="FNOV01000002">
    <property type="protein sequence ID" value="SDX54122.1"/>
    <property type="molecule type" value="Genomic_DNA"/>
</dbReference>
<dbReference type="SUPFAM" id="SSF48230">
    <property type="entry name" value="Chondroitin AC/alginate lyase"/>
    <property type="match status" value="1"/>
</dbReference>
<feature type="signal peptide" evidence="3">
    <location>
        <begin position="1"/>
        <end position="17"/>
    </location>
</feature>
<reference evidence="6" key="1">
    <citation type="submission" date="2016-10" db="EMBL/GenBank/DDBJ databases">
        <authorList>
            <person name="Varghese N."/>
            <person name="Submissions S."/>
        </authorList>
    </citation>
    <scope>NUCLEOTIDE SEQUENCE [LARGE SCALE GENOMIC DNA]</scope>
    <source>
        <strain evidence="6">CGMCC 1.8975</strain>
    </source>
</reference>
<dbReference type="InterPro" id="IPR008929">
    <property type="entry name" value="Chondroitin_lyas"/>
</dbReference>
<gene>
    <name evidence="5" type="ORF">SAMN04488069_10210</name>
</gene>
<evidence type="ECO:0000259" key="4">
    <source>
        <dbReference type="Pfam" id="PF05426"/>
    </source>
</evidence>
<feature type="chain" id="PRO_5011615880" evidence="3">
    <location>
        <begin position="18"/>
        <end position="399"/>
    </location>
</feature>
<organism evidence="5 6">
    <name type="scientific">Hymenobacter psychrophilus</name>
    <dbReference type="NCBI Taxonomy" id="651662"/>
    <lineage>
        <taxon>Bacteria</taxon>
        <taxon>Pseudomonadati</taxon>
        <taxon>Bacteroidota</taxon>
        <taxon>Cytophagia</taxon>
        <taxon>Cytophagales</taxon>
        <taxon>Hymenobacteraceae</taxon>
        <taxon>Hymenobacter</taxon>
    </lineage>
</organism>
<evidence type="ECO:0000313" key="6">
    <source>
        <dbReference type="Proteomes" id="UP000199249"/>
    </source>
</evidence>
<evidence type="ECO:0000256" key="2">
    <source>
        <dbReference type="ARBA" id="ARBA00023239"/>
    </source>
</evidence>
<dbReference type="PROSITE" id="PS51257">
    <property type="entry name" value="PROKAR_LIPOPROTEIN"/>
    <property type="match status" value="1"/>
</dbReference>
<feature type="domain" description="Alginate lyase" evidence="4">
    <location>
        <begin position="61"/>
        <end position="339"/>
    </location>
</feature>
<dbReference type="RefSeq" id="WP_092737605.1">
    <property type="nucleotide sequence ID" value="NZ_FNOV01000002.1"/>
</dbReference>
<keyword evidence="2 5" id="KW-0456">Lyase</keyword>
<name>A0A1H3CIQ3_9BACT</name>
<dbReference type="GO" id="GO:0016829">
    <property type="term" value="F:lyase activity"/>
    <property type="evidence" value="ECO:0007669"/>
    <property type="project" value="UniProtKB-KW"/>
</dbReference>
<evidence type="ECO:0000256" key="3">
    <source>
        <dbReference type="SAM" id="SignalP"/>
    </source>
</evidence>
<dbReference type="Proteomes" id="UP000199249">
    <property type="component" value="Unassembled WGS sequence"/>
</dbReference>
<protein>
    <submittedName>
        <fullName evidence="5">Alginate lyase</fullName>
    </submittedName>
</protein>
<evidence type="ECO:0000256" key="1">
    <source>
        <dbReference type="ARBA" id="ARBA00022729"/>
    </source>
</evidence>
<sequence>MLKTLTLFCCLLNGVFATGCASKIPISANQSESLKQLATRTLRAKVLAEAAQALLEQPRTVTDSVATRSAGGPHDFFSEGDYWWPDPANPGGPYVQRDGQTNPANFVAHRRAMIRFSRIVGALASAYQLTHDERYARHALRHLRAWFLDPATLMNPSLLYSQAISGRFTGRGIGVIDTIQLLEVAQGVRMFEASSPAFRSGPELAGIKEWFSSYLTWLTTHPYGLAEMNEANNHGTCWTVQVAAFARLTGNAELLDFCRTRYKTVLLPTQMSLDGSFPLETRRTKPYGYSLFNLDAIATICAVLSTPTDDLWTYQTPDGRGIRRGIEFLYPYIENKAAWPFAHDVMYWNDWPVAHPSLVLVAVRFDNRQWLTTWQRLDHDPQVPEVLRNLPVRHPLIWL</sequence>